<dbReference type="InParanoid" id="A0A6C2YIX0"/>
<sequence length="105" mass="12198">MRSVLRICSQYPFAPSAKWILRGNSHARYALAESFVGPSKNFVPGSTVVRQTEPNGKREDEKNNRVKFRILEIQRDAFGNELIRYFAWELESSTLNSRTIIRLHE</sequence>
<reference evidence="1" key="1">
    <citation type="submission" date="2019-04" db="EMBL/GenBank/DDBJ databases">
        <authorList>
            <consortium name="Science for Life Laboratories"/>
        </authorList>
    </citation>
    <scope>NUCLEOTIDE SEQUENCE</scope>
    <source>
        <strain evidence="1">MBLW1</strain>
    </source>
</reference>
<gene>
    <name evidence="1" type="ORF">GMBLW1_28770</name>
</gene>
<evidence type="ECO:0000313" key="2">
    <source>
        <dbReference type="Proteomes" id="UP000464378"/>
    </source>
</evidence>
<dbReference type="KEGG" id="tim:GMBLW1_28770"/>
<proteinExistence type="predicted"/>
<name>A0A6C2YIX0_9BACT</name>
<keyword evidence="2" id="KW-1185">Reference proteome</keyword>
<dbReference type="EMBL" id="LR593887">
    <property type="protein sequence ID" value="VTR97591.1"/>
    <property type="molecule type" value="Genomic_DNA"/>
</dbReference>
<dbReference type="EMBL" id="LR586016">
    <property type="protein sequence ID" value="VIP01083.1"/>
    <property type="molecule type" value="Genomic_DNA"/>
</dbReference>
<dbReference type="AlphaFoldDB" id="A0A6C2YIX0"/>
<protein>
    <submittedName>
        <fullName evidence="1">Uncharacterized protein</fullName>
    </submittedName>
</protein>
<evidence type="ECO:0000313" key="1">
    <source>
        <dbReference type="EMBL" id="VIP01083.1"/>
    </source>
</evidence>
<accession>A0A6C2YIX0</accession>
<dbReference type="Proteomes" id="UP000464378">
    <property type="component" value="Chromosome"/>
</dbReference>
<organism evidence="1">
    <name type="scientific">Tuwongella immobilis</name>
    <dbReference type="NCBI Taxonomy" id="692036"/>
    <lineage>
        <taxon>Bacteria</taxon>
        <taxon>Pseudomonadati</taxon>
        <taxon>Planctomycetota</taxon>
        <taxon>Planctomycetia</taxon>
        <taxon>Gemmatales</taxon>
        <taxon>Gemmataceae</taxon>
        <taxon>Tuwongella</taxon>
    </lineage>
</organism>